<dbReference type="AlphaFoldDB" id="A0A7V8L4J9"/>
<accession>A0A7V8L4J9</accession>
<comment type="caution">
    <text evidence="2">The sequence shown here is derived from an EMBL/GenBank/DDBJ whole genome shotgun (WGS) entry which is preliminary data.</text>
</comment>
<dbReference type="Proteomes" id="UP000053038">
    <property type="component" value="Unassembled WGS sequence"/>
</dbReference>
<gene>
    <name evidence="2" type="ORF">OI69_13770</name>
</gene>
<evidence type="ECO:0000256" key="1">
    <source>
        <dbReference type="SAM" id="Phobius"/>
    </source>
</evidence>
<sequence>MKSASHLWVAFYYGWDFKMLKAFGGVLFVVGIIWTGYALGMEVTVGYVDKIYNNGLMATRQLYAFVGSVTALAGIIIVMTGMVCERIDEVEEKKLTVLKDINNGLGYLSHRNENAVDVNERTSLKSEDLTNNDWIISSFFSVENGEPVLIYSAISQLVDKIKKENPGVHPKILSEKYDDKAKELIESLPDEIKNDFKRAYYAYF</sequence>
<name>A0A7V8L4J9_9GAMM</name>
<keyword evidence="1" id="KW-0472">Membrane</keyword>
<protein>
    <submittedName>
        <fullName evidence="2">Uncharacterized protein</fullName>
    </submittedName>
</protein>
<keyword evidence="3" id="KW-1185">Reference proteome</keyword>
<reference evidence="2 3" key="1">
    <citation type="submission" date="2014-10" db="EMBL/GenBank/DDBJ databases">
        <title>Genome sequence of Pectobacterium carotovorum M022.</title>
        <authorList>
            <person name="Chan K.-G."/>
            <person name="Tan W.-S."/>
        </authorList>
    </citation>
    <scope>NUCLEOTIDE SEQUENCE [LARGE SCALE GENOMIC DNA]</scope>
    <source>
        <strain evidence="2 3">M022</strain>
    </source>
</reference>
<keyword evidence="1" id="KW-0812">Transmembrane</keyword>
<proteinExistence type="predicted"/>
<feature type="transmembrane region" description="Helical" evidence="1">
    <location>
        <begin position="61"/>
        <end position="84"/>
    </location>
</feature>
<evidence type="ECO:0000313" key="3">
    <source>
        <dbReference type="Proteomes" id="UP000053038"/>
    </source>
</evidence>
<feature type="transmembrane region" description="Helical" evidence="1">
    <location>
        <begin position="20"/>
        <end position="41"/>
    </location>
</feature>
<dbReference type="EMBL" id="JSXC01000037">
    <property type="protein sequence ID" value="KHN50725.1"/>
    <property type="molecule type" value="Genomic_DNA"/>
</dbReference>
<keyword evidence="1" id="KW-1133">Transmembrane helix</keyword>
<evidence type="ECO:0000313" key="2">
    <source>
        <dbReference type="EMBL" id="KHN50725.1"/>
    </source>
</evidence>
<organism evidence="2 3">
    <name type="scientific">Pectobacterium fontis</name>
    <dbReference type="NCBI Taxonomy" id="2558042"/>
    <lineage>
        <taxon>Bacteria</taxon>
        <taxon>Pseudomonadati</taxon>
        <taxon>Pseudomonadota</taxon>
        <taxon>Gammaproteobacteria</taxon>
        <taxon>Enterobacterales</taxon>
        <taxon>Pectobacteriaceae</taxon>
        <taxon>Pectobacterium</taxon>
    </lineage>
</organism>